<dbReference type="Pfam" id="PF00534">
    <property type="entry name" value="Glycos_transf_1"/>
    <property type="match status" value="1"/>
</dbReference>
<proteinExistence type="predicted"/>
<keyword evidence="1" id="KW-0808">Transferase</keyword>
<dbReference type="AlphaFoldDB" id="A0A1X6P1Y3"/>
<protein>
    <recommendedName>
        <fullName evidence="6">Glycosyltransferase subfamily 4-like N-terminal domain-containing protein</fullName>
    </recommendedName>
</protein>
<organism evidence="4 5">
    <name type="scientific">Porphyra umbilicalis</name>
    <name type="common">Purple laver</name>
    <name type="synonym">Red alga</name>
    <dbReference type="NCBI Taxonomy" id="2786"/>
    <lineage>
        <taxon>Eukaryota</taxon>
        <taxon>Rhodophyta</taxon>
        <taxon>Bangiophyceae</taxon>
        <taxon>Bangiales</taxon>
        <taxon>Bangiaceae</taxon>
        <taxon>Porphyra</taxon>
    </lineage>
</organism>
<evidence type="ECO:0000313" key="4">
    <source>
        <dbReference type="EMBL" id="OSX74884.1"/>
    </source>
</evidence>
<dbReference type="Gene3D" id="3.40.50.2000">
    <property type="entry name" value="Glycogen Phosphorylase B"/>
    <property type="match status" value="2"/>
</dbReference>
<dbReference type="InterPro" id="IPR050194">
    <property type="entry name" value="Glycosyltransferase_grp1"/>
</dbReference>
<dbReference type="EMBL" id="KV918925">
    <property type="protein sequence ID" value="OSX74884.1"/>
    <property type="molecule type" value="Genomic_DNA"/>
</dbReference>
<dbReference type="SUPFAM" id="SSF53756">
    <property type="entry name" value="UDP-Glycosyltransferase/glycogen phosphorylase"/>
    <property type="match status" value="1"/>
</dbReference>
<dbReference type="Proteomes" id="UP000218209">
    <property type="component" value="Unassembled WGS sequence"/>
</dbReference>
<keyword evidence="5" id="KW-1185">Reference proteome</keyword>
<evidence type="ECO:0000259" key="2">
    <source>
        <dbReference type="Pfam" id="PF00534"/>
    </source>
</evidence>
<reference evidence="4 5" key="1">
    <citation type="submission" date="2017-03" db="EMBL/GenBank/DDBJ databases">
        <title>WGS assembly of Porphyra umbilicalis.</title>
        <authorList>
            <person name="Brawley S.H."/>
            <person name="Blouin N.A."/>
            <person name="Ficko-Blean E."/>
            <person name="Wheeler G.L."/>
            <person name="Lohr M."/>
            <person name="Goodson H.V."/>
            <person name="Jenkins J.W."/>
            <person name="Blaby-Haas C.E."/>
            <person name="Helliwell K.E."/>
            <person name="Chan C."/>
            <person name="Marriage T."/>
            <person name="Bhattacharya D."/>
            <person name="Klein A.S."/>
            <person name="Badis Y."/>
            <person name="Brodie J."/>
            <person name="Cao Y."/>
            <person name="Collen J."/>
            <person name="Dittami S.M."/>
            <person name="Gachon C.M."/>
            <person name="Green B.R."/>
            <person name="Karpowicz S."/>
            <person name="Kim J.W."/>
            <person name="Kudahl U."/>
            <person name="Lin S."/>
            <person name="Michel G."/>
            <person name="Mittag M."/>
            <person name="Olson B.J."/>
            <person name="Pangilinan J."/>
            <person name="Peng Y."/>
            <person name="Qiu H."/>
            <person name="Shu S."/>
            <person name="Singer J.T."/>
            <person name="Smith A.G."/>
            <person name="Sprecher B.N."/>
            <person name="Wagner V."/>
            <person name="Wang W."/>
            <person name="Wang Z.-Y."/>
            <person name="Yan J."/>
            <person name="Yarish C."/>
            <person name="Zoeuner-Riek S."/>
            <person name="Zhuang Y."/>
            <person name="Zou Y."/>
            <person name="Lindquist E.A."/>
            <person name="Grimwood J."/>
            <person name="Barry K."/>
            <person name="Rokhsar D.S."/>
            <person name="Schmutz J."/>
            <person name="Stiller J.W."/>
            <person name="Grossman A.R."/>
            <person name="Prochnik S.E."/>
        </authorList>
    </citation>
    <scope>NUCLEOTIDE SEQUENCE [LARGE SCALE GENOMIC DNA]</scope>
    <source>
        <strain evidence="4">4086291</strain>
    </source>
</reference>
<keyword evidence="1" id="KW-0328">Glycosyltransferase</keyword>
<dbReference type="Pfam" id="PF13439">
    <property type="entry name" value="Glyco_transf_4"/>
    <property type="match status" value="1"/>
</dbReference>
<accession>A0A1X6P1Y3</accession>
<dbReference type="OrthoDB" id="2064at2759"/>
<feature type="domain" description="Glycosyl transferase family 1" evidence="2">
    <location>
        <begin position="216"/>
        <end position="364"/>
    </location>
</feature>
<dbReference type="PANTHER" id="PTHR45947">
    <property type="entry name" value="SULFOQUINOVOSYL TRANSFERASE SQD2"/>
    <property type="match status" value="1"/>
</dbReference>
<dbReference type="InterPro" id="IPR028098">
    <property type="entry name" value="Glyco_trans_4-like_N"/>
</dbReference>
<gene>
    <name evidence="4" type="ORF">BU14_0262s0001</name>
</gene>
<feature type="domain" description="Glycosyltransferase subfamily 4-like N-terminal" evidence="3">
    <location>
        <begin position="16"/>
        <end position="190"/>
    </location>
</feature>
<dbReference type="GO" id="GO:0016758">
    <property type="term" value="F:hexosyltransferase activity"/>
    <property type="evidence" value="ECO:0007669"/>
    <property type="project" value="TreeGrafter"/>
</dbReference>
<dbReference type="PANTHER" id="PTHR45947:SF3">
    <property type="entry name" value="SULFOQUINOVOSYL TRANSFERASE SQD2"/>
    <property type="match status" value="1"/>
</dbReference>
<sequence>MKIALLSWESLHGVAVGGVAAHVTELAAALTRSGGNEVHLFTRSPGGDTPPHAVIDGVHVHRVGYDGNGGDLVSDIHAMCDALTGAMHASESFSGRRFDIVHAHDWLTAPAAAAAAAQGRPVVFTVHSTEFGRCGNVNHGGDSGRVREVEARGLHCASRVIAVSGALCDEVKEQYQVDGNKLRCVRNGVHPGTYAGTAGDALGVRRWNGCLNGYADPLVVFAGRLVHQKGPDLLLEAVPRVLARHGGTKFVFVGDGYMRGQLEARAGDLGVAHAVRFAGRLSGRPLVDLYQTADVVAVPSRNEPFGIILLEAWAAGTPVVATRQGGPRDMVTHGHDGWLVDANVDGIAWGVGEAVSDTWRAGEMGGRGRDKAARDYSWDHIGWDTLGVYKEVTGW</sequence>
<evidence type="ECO:0000313" key="5">
    <source>
        <dbReference type="Proteomes" id="UP000218209"/>
    </source>
</evidence>
<evidence type="ECO:0000256" key="1">
    <source>
        <dbReference type="ARBA" id="ARBA00022676"/>
    </source>
</evidence>
<dbReference type="InterPro" id="IPR001296">
    <property type="entry name" value="Glyco_trans_1"/>
</dbReference>
<evidence type="ECO:0008006" key="6">
    <source>
        <dbReference type="Google" id="ProtNLM"/>
    </source>
</evidence>
<evidence type="ECO:0000259" key="3">
    <source>
        <dbReference type="Pfam" id="PF13439"/>
    </source>
</evidence>
<dbReference type="CDD" id="cd03801">
    <property type="entry name" value="GT4_PimA-like"/>
    <property type="match status" value="1"/>
</dbReference>
<name>A0A1X6P1Y3_PORUM</name>